<protein>
    <submittedName>
        <fullName evidence="3">Uncharacterized protein</fullName>
    </submittedName>
</protein>
<keyword evidence="4" id="KW-1185">Reference proteome</keyword>
<evidence type="ECO:0000313" key="4">
    <source>
        <dbReference type="Proteomes" id="UP000434241"/>
    </source>
</evidence>
<keyword evidence="1" id="KW-0472">Membrane</keyword>
<feature type="chain" id="PRO_5039166251" evidence="2">
    <location>
        <begin position="26"/>
        <end position="81"/>
    </location>
</feature>
<evidence type="ECO:0000256" key="1">
    <source>
        <dbReference type="SAM" id="Phobius"/>
    </source>
</evidence>
<reference evidence="3 4" key="1">
    <citation type="submission" date="2019-08" db="EMBL/GenBank/DDBJ databases">
        <title>In-depth cultivation of the pig gut microbiome towards novel bacterial diversity and tailored functional studies.</title>
        <authorList>
            <person name="Wylensek D."/>
            <person name="Hitch T.C.A."/>
            <person name="Clavel T."/>
        </authorList>
    </citation>
    <scope>NUCLEOTIDE SEQUENCE [LARGE SCALE GENOMIC DNA]</scope>
    <source>
        <strain evidence="3 4">LKV-472-APC-3</strain>
    </source>
</reference>
<dbReference type="RefSeq" id="WP_118116293.1">
    <property type="nucleotide sequence ID" value="NZ_DAIPBL010000032.1"/>
</dbReference>
<gene>
    <name evidence="3" type="ORF">FYJ55_05215</name>
</gene>
<dbReference type="Proteomes" id="UP000434241">
    <property type="component" value="Unassembled WGS sequence"/>
</dbReference>
<feature type="transmembrane region" description="Helical" evidence="1">
    <location>
        <begin position="49"/>
        <end position="71"/>
    </location>
</feature>
<proteinExistence type="predicted"/>
<accession>A0A6N7VF08</accession>
<keyword evidence="2" id="KW-0732">Signal</keyword>
<keyword evidence="1" id="KW-1133">Transmembrane helix</keyword>
<name>A0A6N7VF08_9FIRM</name>
<evidence type="ECO:0000313" key="3">
    <source>
        <dbReference type="EMBL" id="MSS56307.1"/>
    </source>
</evidence>
<keyword evidence="1" id="KW-0812">Transmembrane</keyword>
<dbReference type="GeneID" id="93158688"/>
<comment type="caution">
    <text evidence="3">The sequence shown here is derived from an EMBL/GenBank/DDBJ whole genome shotgun (WGS) entry which is preliminary data.</text>
</comment>
<evidence type="ECO:0000256" key="2">
    <source>
        <dbReference type="SAM" id="SignalP"/>
    </source>
</evidence>
<dbReference type="EMBL" id="VUMR01000021">
    <property type="protein sequence ID" value="MSS56307.1"/>
    <property type="molecule type" value="Genomic_DNA"/>
</dbReference>
<organism evidence="3 4">
    <name type="scientific">Holdemanella porci</name>
    <dbReference type="NCBI Taxonomy" id="2652276"/>
    <lineage>
        <taxon>Bacteria</taxon>
        <taxon>Bacillati</taxon>
        <taxon>Bacillota</taxon>
        <taxon>Erysipelotrichia</taxon>
        <taxon>Erysipelotrichales</taxon>
        <taxon>Erysipelotrichaceae</taxon>
        <taxon>Holdemanella</taxon>
    </lineage>
</organism>
<dbReference type="AlphaFoldDB" id="A0A6N7VF08"/>
<feature type="signal peptide" evidence="2">
    <location>
        <begin position="1"/>
        <end position="25"/>
    </location>
</feature>
<sequence>MKNKNALTILLYVFAVLSLAYTCYAAIQAYNTFTSYYSTNLSVVNLVLYMITTCYESICFSVLFYALGVFSEMFKKKEEEK</sequence>